<keyword evidence="3" id="KW-1185">Reference proteome</keyword>
<accession>A0A3P7QPL3</accession>
<dbReference type="Proteomes" id="UP000281553">
    <property type="component" value="Unassembled WGS sequence"/>
</dbReference>
<evidence type="ECO:0000313" key="2">
    <source>
        <dbReference type="EMBL" id="VDN33732.1"/>
    </source>
</evidence>
<proteinExistence type="predicted"/>
<dbReference type="EMBL" id="UYRU01084171">
    <property type="protein sequence ID" value="VDN33732.1"/>
    <property type="molecule type" value="Genomic_DNA"/>
</dbReference>
<gene>
    <name evidence="2" type="ORF">DILT_LOCUS16317</name>
</gene>
<reference evidence="2 3" key="1">
    <citation type="submission" date="2018-11" db="EMBL/GenBank/DDBJ databases">
        <authorList>
            <consortium name="Pathogen Informatics"/>
        </authorList>
    </citation>
    <scope>NUCLEOTIDE SEQUENCE [LARGE SCALE GENOMIC DNA]</scope>
</reference>
<evidence type="ECO:0000313" key="3">
    <source>
        <dbReference type="Proteomes" id="UP000281553"/>
    </source>
</evidence>
<dbReference type="AlphaFoldDB" id="A0A3P7QPL3"/>
<name>A0A3P7QPL3_DIBLA</name>
<protein>
    <submittedName>
        <fullName evidence="2">Uncharacterized protein</fullName>
    </submittedName>
</protein>
<sequence length="63" mass="6226">MEEVEEDTDEDELNASAAIMCGQTTTHGAGGDGAGPICSCSGTTQTGPLLHGPSSSQDTVGSL</sequence>
<organism evidence="2 3">
    <name type="scientific">Dibothriocephalus latus</name>
    <name type="common">Fish tapeworm</name>
    <name type="synonym">Diphyllobothrium latum</name>
    <dbReference type="NCBI Taxonomy" id="60516"/>
    <lineage>
        <taxon>Eukaryota</taxon>
        <taxon>Metazoa</taxon>
        <taxon>Spiralia</taxon>
        <taxon>Lophotrochozoa</taxon>
        <taxon>Platyhelminthes</taxon>
        <taxon>Cestoda</taxon>
        <taxon>Eucestoda</taxon>
        <taxon>Diphyllobothriidea</taxon>
        <taxon>Diphyllobothriidae</taxon>
        <taxon>Dibothriocephalus</taxon>
    </lineage>
</organism>
<feature type="region of interest" description="Disordered" evidence="1">
    <location>
        <begin position="23"/>
        <end position="63"/>
    </location>
</feature>
<feature type="compositionally biased region" description="Polar residues" evidence="1">
    <location>
        <begin position="40"/>
        <end position="63"/>
    </location>
</feature>
<evidence type="ECO:0000256" key="1">
    <source>
        <dbReference type="SAM" id="MobiDB-lite"/>
    </source>
</evidence>